<reference evidence="2" key="1">
    <citation type="submission" date="2023-06" db="EMBL/GenBank/DDBJ databases">
        <title>Draft genome sequence of Nocardioides sp. SOB77.</title>
        <authorList>
            <person name="Zhang G."/>
        </authorList>
    </citation>
    <scope>NUCLEOTIDE SEQUENCE</scope>
    <source>
        <strain evidence="2">SOB77</strain>
    </source>
</reference>
<evidence type="ECO:0000259" key="1">
    <source>
        <dbReference type="Pfam" id="PF04961"/>
    </source>
</evidence>
<feature type="domain" description="Cyclodeaminase/cyclohydrolase" evidence="1">
    <location>
        <begin position="8"/>
        <end position="158"/>
    </location>
</feature>
<protein>
    <submittedName>
        <fullName evidence="2">Cyclodeaminase/cyclohydrolase family protein</fullName>
    </submittedName>
</protein>
<name>A0ABT8FKD8_9ACTN</name>
<dbReference type="Proteomes" id="UP001168620">
    <property type="component" value="Unassembled WGS sequence"/>
</dbReference>
<evidence type="ECO:0000313" key="3">
    <source>
        <dbReference type="Proteomes" id="UP001168620"/>
    </source>
</evidence>
<dbReference type="InterPro" id="IPR036178">
    <property type="entry name" value="Formintransfe-cycloase-like_sf"/>
</dbReference>
<dbReference type="RefSeq" id="WP_300954104.1">
    <property type="nucleotide sequence ID" value="NZ_JAUHJQ010000009.1"/>
</dbReference>
<keyword evidence="3" id="KW-1185">Reference proteome</keyword>
<organism evidence="2 3">
    <name type="scientific">Nocardioides oceani</name>
    <dbReference type="NCBI Taxonomy" id="3058369"/>
    <lineage>
        <taxon>Bacteria</taxon>
        <taxon>Bacillati</taxon>
        <taxon>Actinomycetota</taxon>
        <taxon>Actinomycetes</taxon>
        <taxon>Propionibacteriales</taxon>
        <taxon>Nocardioidaceae</taxon>
        <taxon>Nocardioides</taxon>
    </lineage>
</organism>
<dbReference type="Gene3D" id="1.20.120.680">
    <property type="entry name" value="Formiminotetrahydrofolate cyclodeaminase monomer, up-and-down helical bundle"/>
    <property type="match status" value="1"/>
</dbReference>
<dbReference type="SUPFAM" id="SSF101262">
    <property type="entry name" value="Methenyltetrahydrofolate cyclohydrolase-like"/>
    <property type="match status" value="1"/>
</dbReference>
<gene>
    <name evidence="2" type="ORF">QWY28_18695</name>
</gene>
<accession>A0ABT8FKD8</accession>
<evidence type="ECO:0000313" key="2">
    <source>
        <dbReference type="EMBL" id="MDN4174999.1"/>
    </source>
</evidence>
<dbReference type="InterPro" id="IPR007044">
    <property type="entry name" value="Cyclodeamin/CycHdrlase"/>
</dbReference>
<dbReference type="Pfam" id="PF04961">
    <property type="entry name" value="FTCD_C"/>
    <property type="match status" value="1"/>
</dbReference>
<dbReference type="EMBL" id="JAUHJQ010000009">
    <property type="protein sequence ID" value="MDN4174999.1"/>
    <property type="molecule type" value="Genomic_DNA"/>
</dbReference>
<sequence length="201" mass="19328">MTDEGLATWLGRLATAGPDPGGGAAAAVMLGLGAALAEMVAGYPARPGAEPVTDVGPAARGLRDRALDLVARDAAASARLVAAWRSGGADLADAAVAAAGTSAEVVDVATDAVPLLARLLTDGNPPLVADVAVAAAALAAAARSGAVNLAGNLGTAAEAGADDAVLAPLRRRLGDAVAAGVRLDDLHARAAAAAAAPDERP</sequence>
<proteinExistence type="predicted"/>
<comment type="caution">
    <text evidence="2">The sequence shown here is derived from an EMBL/GenBank/DDBJ whole genome shotgun (WGS) entry which is preliminary data.</text>
</comment>